<accession>A0ABN4GGA0</accession>
<dbReference type="Proteomes" id="UP000035366">
    <property type="component" value="Chromosome"/>
</dbReference>
<evidence type="ECO:0000313" key="3">
    <source>
        <dbReference type="Proteomes" id="UP000035366"/>
    </source>
</evidence>
<reference evidence="2 3" key="1">
    <citation type="journal article" date="2015" name="ISME J.">
        <title>Draft Genome Sequence of Streptomyces incarnatus NRRL8089, which Produces the Nucleoside Antibiotic Sinefungin.</title>
        <authorList>
            <person name="Oshima K."/>
            <person name="Hattori M."/>
            <person name="Shimizu H."/>
            <person name="Fukuda K."/>
            <person name="Nemoto M."/>
            <person name="Inagaki K."/>
            <person name="Tamura T."/>
        </authorList>
    </citation>
    <scope>NUCLEOTIDE SEQUENCE [LARGE SCALE GENOMIC DNA]</scope>
    <source>
        <strain evidence="2 3">NRRL 8089</strain>
    </source>
</reference>
<evidence type="ECO:0000313" key="2">
    <source>
        <dbReference type="EMBL" id="AKJ12585.1"/>
    </source>
</evidence>
<sequence length="77" mass="8296">MGERCPEAPGTPLSYDGGVRAGRGQAAELLAELEEDDDEAGFESDEDEPADEVLDADVLDDFDAGLLLDEEPRESLR</sequence>
<name>A0ABN4GGA0_9ACTN</name>
<proteinExistence type="predicted"/>
<feature type="region of interest" description="Disordered" evidence="1">
    <location>
        <begin position="33"/>
        <end position="57"/>
    </location>
</feature>
<keyword evidence="3" id="KW-1185">Reference proteome</keyword>
<evidence type="ECO:0008006" key="4">
    <source>
        <dbReference type="Google" id="ProtNLM"/>
    </source>
</evidence>
<feature type="region of interest" description="Disordered" evidence="1">
    <location>
        <begin position="1"/>
        <end position="20"/>
    </location>
</feature>
<organism evidence="2 3">
    <name type="scientific">Streptomyces incarnatus</name>
    <dbReference type="NCBI Taxonomy" id="665007"/>
    <lineage>
        <taxon>Bacteria</taxon>
        <taxon>Bacillati</taxon>
        <taxon>Actinomycetota</taxon>
        <taxon>Actinomycetes</taxon>
        <taxon>Kitasatosporales</taxon>
        <taxon>Streptomycetaceae</taxon>
        <taxon>Streptomyces</taxon>
    </lineage>
</organism>
<protein>
    <recommendedName>
        <fullName evidence="4">DNA primase</fullName>
    </recommendedName>
</protein>
<evidence type="ECO:0000256" key="1">
    <source>
        <dbReference type="SAM" id="MobiDB-lite"/>
    </source>
</evidence>
<gene>
    <name evidence="2" type="ORF">ABB07_21910</name>
</gene>
<dbReference type="EMBL" id="CP011497">
    <property type="protein sequence ID" value="AKJ12585.1"/>
    <property type="molecule type" value="Genomic_DNA"/>
</dbReference>